<dbReference type="SUPFAM" id="SSF53067">
    <property type="entry name" value="Actin-like ATPase domain"/>
    <property type="match status" value="1"/>
</dbReference>
<feature type="compositionally biased region" description="Low complexity" evidence="1">
    <location>
        <begin position="1"/>
        <end position="28"/>
    </location>
</feature>
<dbReference type="EMBL" id="ASPP01007500">
    <property type="protein sequence ID" value="ETO27037.1"/>
    <property type="molecule type" value="Genomic_DNA"/>
</dbReference>
<evidence type="ECO:0000313" key="3">
    <source>
        <dbReference type="EMBL" id="ETO27037.1"/>
    </source>
</evidence>
<feature type="transmembrane region" description="Helical" evidence="2">
    <location>
        <begin position="98"/>
        <end position="118"/>
    </location>
</feature>
<dbReference type="AlphaFoldDB" id="X6NNT6"/>
<keyword evidence="2" id="KW-0812">Transmembrane</keyword>
<gene>
    <name evidence="3" type="ORF">RFI_10095</name>
</gene>
<comment type="caution">
    <text evidence="3">The sequence shown here is derived from an EMBL/GenBank/DDBJ whole genome shotgun (WGS) entry which is preliminary data.</text>
</comment>
<keyword evidence="4" id="KW-1185">Reference proteome</keyword>
<evidence type="ECO:0000256" key="2">
    <source>
        <dbReference type="SAM" id="Phobius"/>
    </source>
</evidence>
<reference evidence="3 4" key="1">
    <citation type="journal article" date="2013" name="Curr. Biol.">
        <title>The Genome of the Foraminiferan Reticulomyxa filosa.</title>
        <authorList>
            <person name="Glockner G."/>
            <person name="Hulsmann N."/>
            <person name="Schleicher M."/>
            <person name="Noegel A.A."/>
            <person name="Eichinger L."/>
            <person name="Gallinger C."/>
            <person name="Pawlowski J."/>
            <person name="Sierra R."/>
            <person name="Euteneuer U."/>
            <person name="Pillet L."/>
            <person name="Moustafa A."/>
            <person name="Platzer M."/>
            <person name="Groth M."/>
            <person name="Szafranski K."/>
            <person name="Schliwa M."/>
        </authorList>
    </citation>
    <scope>NUCLEOTIDE SEQUENCE [LARGE SCALE GENOMIC DNA]</scope>
</reference>
<dbReference type="Proteomes" id="UP000023152">
    <property type="component" value="Unassembled WGS sequence"/>
</dbReference>
<sequence length="134" mass="15191">MDNNSNSNRNTNNTSNSNGNKSNNSNIKNKNKSDGNAAKSDQTILTPIQIVSLFLEHIVKRVSQELSCQIDTIALAVPNTFGQRQRQFDELGTKKKVLIFYTSLLFVCLFVCCIWFTVEKKKKKKKETLPNSVY</sequence>
<accession>X6NNT6</accession>
<organism evidence="3 4">
    <name type="scientific">Reticulomyxa filosa</name>
    <dbReference type="NCBI Taxonomy" id="46433"/>
    <lineage>
        <taxon>Eukaryota</taxon>
        <taxon>Sar</taxon>
        <taxon>Rhizaria</taxon>
        <taxon>Retaria</taxon>
        <taxon>Foraminifera</taxon>
        <taxon>Monothalamids</taxon>
        <taxon>Reticulomyxidae</taxon>
        <taxon>Reticulomyxa</taxon>
    </lineage>
</organism>
<evidence type="ECO:0000313" key="4">
    <source>
        <dbReference type="Proteomes" id="UP000023152"/>
    </source>
</evidence>
<dbReference type="Gene3D" id="3.30.420.40">
    <property type="match status" value="1"/>
</dbReference>
<keyword evidence="2" id="KW-1133">Transmembrane helix</keyword>
<feature type="region of interest" description="Disordered" evidence="1">
    <location>
        <begin position="1"/>
        <end position="38"/>
    </location>
</feature>
<proteinExistence type="predicted"/>
<keyword evidence="2" id="KW-0472">Membrane</keyword>
<evidence type="ECO:0000256" key="1">
    <source>
        <dbReference type="SAM" id="MobiDB-lite"/>
    </source>
</evidence>
<name>X6NNT6_RETFI</name>
<protein>
    <submittedName>
        <fullName evidence="3">AAA ATPase domain-containing protein</fullName>
    </submittedName>
</protein>
<dbReference type="InterPro" id="IPR043129">
    <property type="entry name" value="ATPase_NBD"/>
</dbReference>